<dbReference type="AlphaFoldDB" id="A0A812ZTD6"/>
<proteinExistence type="predicted"/>
<accession>A0A812ZTD6</accession>
<organism evidence="2 3">
    <name type="scientific">Symbiodinium necroappetens</name>
    <dbReference type="NCBI Taxonomy" id="1628268"/>
    <lineage>
        <taxon>Eukaryota</taxon>
        <taxon>Sar</taxon>
        <taxon>Alveolata</taxon>
        <taxon>Dinophyceae</taxon>
        <taxon>Suessiales</taxon>
        <taxon>Symbiodiniaceae</taxon>
        <taxon>Symbiodinium</taxon>
    </lineage>
</organism>
<name>A0A812ZTD6_9DINO</name>
<evidence type="ECO:0000313" key="3">
    <source>
        <dbReference type="Proteomes" id="UP000601435"/>
    </source>
</evidence>
<sequence length="73" mass="7711">DRHRGGHQSLQGFEGDPQGRGRAPAEVPQADQRPEDVAGALRHRVGRDALAPAARSDEAVQALHVASGLQQGQ</sequence>
<keyword evidence="3" id="KW-1185">Reference proteome</keyword>
<reference evidence="2" key="1">
    <citation type="submission" date="2021-02" db="EMBL/GenBank/DDBJ databases">
        <authorList>
            <person name="Dougan E. K."/>
            <person name="Rhodes N."/>
            <person name="Thang M."/>
            <person name="Chan C."/>
        </authorList>
    </citation>
    <scope>NUCLEOTIDE SEQUENCE</scope>
</reference>
<dbReference type="EMBL" id="CAJNJA010050221">
    <property type="protein sequence ID" value="CAE7840479.1"/>
    <property type="molecule type" value="Genomic_DNA"/>
</dbReference>
<dbReference type="Proteomes" id="UP000601435">
    <property type="component" value="Unassembled WGS sequence"/>
</dbReference>
<evidence type="ECO:0000313" key="2">
    <source>
        <dbReference type="EMBL" id="CAE7840479.1"/>
    </source>
</evidence>
<feature type="region of interest" description="Disordered" evidence="1">
    <location>
        <begin position="1"/>
        <end position="38"/>
    </location>
</feature>
<feature type="non-terminal residue" evidence="2">
    <location>
        <position position="73"/>
    </location>
</feature>
<evidence type="ECO:0000256" key="1">
    <source>
        <dbReference type="SAM" id="MobiDB-lite"/>
    </source>
</evidence>
<comment type="caution">
    <text evidence="2">The sequence shown here is derived from an EMBL/GenBank/DDBJ whole genome shotgun (WGS) entry which is preliminary data.</text>
</comment>
<protein>
    <submittedName>
        <fullName evidence="2">Uncharacterized protein</fullName>
    </submittedName>
</protein>
<feature type="non-terminal residue" evidence="2">
    <location>
        <position position="1"/>
    </location>
</feature>
<gene>
    <name evidence="2" type="ORF">SNEC2469_LOCUS25450</name>
</gene>